<dbReference type="RefSeq" id="WP_211428386.1">
    <property type="nucleotide sequence ID" value="NZ_CP072648.1"/>
</dbReference>
<gene>
    <name evidence="2" type="ORF">J8C06_09085</name>
</gene>
<dbReference type="NCBIfam" id="TIGR02549">
    <property type="entry name" value="CRISPR_DxTHG"/>
    <property type="match status" value="1"/>
</dbReference>
<dbReference type="EMBL" id="CP072648">
    <property type="protein sequence ID" value="QUW02496.1"/>
    <property type="molecule type" value="Genomic_DNA"/>
</dbReference>
<keyword evidence="3" id="KW-1185">Reference proteome</keyword>
<protein>
    <submittedName>
        <fullName evidence="2">TM1812 family CRISPR-associated protein</fullName>
    </submittedName>
</protein>
<feature type="region of interest" description="Disordered" evidence="1">
    <location>
        <begin position="316"/>
        <end position="345"/>
    </location>
</feature>
<evidence type="ECO:0000313" key="3">
    <source>
        <dbReference type="Proteomes" id="UP000676506"/>
    </source>
</evidence>
<feature type="compositionally biased region" description="Basic and acidic residues" evidence="1">
    <location>
        <begin position="318"/>
        <end position="340"/>
    </location>
</feature>
<sequence length="395" mass="43918">MRLMSFLGTGNYNETTYLFENQSHQTRYVACALASLAKPEEIHLIATTEAWNQHGKTLTQELSAAGQPVPQRVDVPTGGESQQLWQMFEAIVEVIRTSSGSVLLDITHGFRMQPFFAAACIQYVQSVLPNPPQIRVVYGEYRGSEQASPIWELTPFLEVLSWSRSLMMLLRTGQADEVASETEKLGRALNKELAGTGAKLGFSQLPKLAKAIQSFSDDFTTIRTGSLLTGKQPSAQHLYDVIEQTKGEVTQHLPALARVLEQVQAMVEPLRTGGARLSSAQGQRSLLALARLYQKIGRYSEAISILREGWITLNAPNDADHPGPELDREARKKQEGDWRQSNRSLARSVTAMRNDIQHAGFNKQPKDLSWFQDQLTKLLEAWQAAVDSMDSSHPA</sequence>
<organism evidence="2 3">
    <name type="scientific">Chloracidobacterium validum</name>
    <dbReference type="NCBI Taxonomy" id="2821543"/>
    <lineage>
        <taxon>Bacteria</taxon>
        <taxon>Pseudomonadati</taxon>
        <taxon>Acidobacteriota</taxon>
        <taxon>Terriglobia</taxon>
        <taxon>Terriglobales</taxon>
        <taxon>Acidobacteriaceae</taxon>
        <taxon>Chloracidobacterium</taxon>
    </lineage>
</organism>
<accession>A0ABX8B8W2</accession>
<dbReference type="InterPro" id="IPR013383">
    <property type="entry name" value="CRISPR-assoc_prot_DxTHG_CS"/>
</dbReference>
<proteinExistence type="predicted"/>
<dbReference type="Proteomes" id="UP000676506">
    <property type="component" value="Chromosome 1"/>
</dbReference>
<evidence type="ECO:0000256" key="1">
    <source>
        <dbReference type="SAM" id="MobiDB-lite"/>
    </source>
</evidence>
<evidence type="ECO:0000313" key="2">
    <source>
        <dbReference type="EMBL" id="QUW02496.1"/>
    </source>
</evidence>
<reference evidence="2 3" key="1">
    <citation type="submission" date="2021-03" db="EMBL/GenBank/DDBJ databases">
        <title>Genomic and phenotypic characterization of Chloracidobacterium isolates provides evidence for multiple species.</title>
        <authorList>
            <person name="Saini M.K."/>
            <person name="Costas A.M.G."/>
            <person name="Tank M."/>
            <person name="Bryant D.A."/>
        </authorList>
    </citation>
    <scope>NUCLEOTIDE SEQUENCE [LARGE SCALE GENOMIC DNA]</scope>
    <source>
        <strain evidence="2 3">BV2-C</strain>
    </source>
</reference>
<name>A0ABX8B8W2_9BACT</name>